<dbReference type="AlphaFoldDB" id="A0A1E5UBV1"/>
<evidence type="ECO:0000313" key="3">
    <source>
        <dbReference type="Proteomes" id="UP000095601"/>
    </source>
</evidence>
<feature type="transmembrane region" description="Helical" evidence="1">
    <location>
        <begin position="12"/>
        <end position="28"/>
    </location>
</feature>
<evidence type="ECO:0000313" key="2">
    <source>
        <dbReference type="EMBL" id="OEL10135.1"/>
    </source>
</evidence>
<dbReference type="Proteomes" id="UP000095601">
    <property type="component" value="Unassembled WGS sequence"/>
</dbReference>
<keyword evidence="1" id="KW-0472">Membrane</keyword>
<organism evidence="2 3">
    <name type="scientific">Cloacibacterium normanense</name>
    <dbReference type="NCBI Taxonomy" id="237258"/>
    <lineage>
        <taxon>Bacteria</taxon>
        <taxon>Pseudomonadati</taxon>
        <taxon>Bacteroidota</taxon>
        <taxon>Flavobacteriia</taxon>
        <taxon>Flavobacteriales</taxon>
        <taxon>Weeksellaceae</taxon>
    </lineage>
</organism>
<comment type="caution">
    <text evidence="2">The sequence shown here is derived from an EMBL/GenBank/DDBJ whole genome shotgun (WGS) entry which is preliminary data.</text>
</comment>
<dbReference type="STRING" id="237258.SAMN04489756_103100"/>
<evidence type="ECO:0000256" key="1">
    <source>
        <dbReference type="SAM" id="Phobius"/>
    </source>
</evidence>
<keyword evidence="3" id="KW-1185">Reference proteome</keyword>
<name>A0A1E5UBV1_9FLAO</name>
<reference evidence="2 3" key="1">
    <citation type="submission" date="2016-09" db="EMBL/GenBank/DDBJ databases">
        <authorList>
            <person name="Capua I."/>
            <person name="De Benedictis P."/>
            <person name="Joannis T."/>
            <person name="Lombin L.H."/>
            <person name="Cattoli G."/>
        </authorList>
    </citation>
    <scope>NUCLEOTIDE SEQUENCE [LARGE SCALE GENOMIC DNA]</scope>
    <source>
        <strain evidence="2 3">NRS-1</strain>
    </source>
</reference>
<sequence length="49" mass="6094">MSFYEYVFSQKTKMTVTFLLWFVIFFFVNKISKNGEITWKDIFKRKNEL</sequence>
<keyword evidence="1" id="KW-0812">Transmembrane</keyword>
<protein>
    <submittedName>
        <fullName evidence="2">Uncharacterized protein</fullName>
    </submittedName>
</protein>
<gene>
    <name evidence="2" type="ORF">BHF72_0829</name>
</gene>
<accession>A0A1E5UBV1</accession>
<dbReference type="EMBL" id="MKGI01000079">
    <property type="protein sequence ID" value="OEL10135.1"/>
    <property type="molecule type" value="Genomic_DNA"/>
</dbReference>
<proteinExistence type="predicted"/>
<keyword evidence="1" id="KW-1133">Transmembrane helix</keyword>